<dbReference type="RefSeq" id="WP_337108804.1">
    <property type="nucleotide sequence ID" value="NZ_JAPYKS010000027.1"/>
</dbReference>
<keyword evidence="1" id="KW-0472">Membrane</keyword>
<reference evidence="2 3" key="1">
    <citation type="submission" date="2022-12" db="EMBL/GenBank/DDBJ databases">
        <authorList>
            <person name="Muema E."/>
        </authorList>
    </citation>
    <scope>NUCLEOTIDE SEQUENCE [LARGE SCALE GENOMIC DNA]</scope>
    <source>
        <strain evidence="3">1326</strain>
    </source>
</reference>
<feature type="transmembrane region" description="Helical" evidence="1">
    <location>
        <begin position="46"/>
        <end position="66"/>
    </location>
</feature>
<protein>
    <submittedName>
        <fullName evidence="2">Uncharacterized protein</fullName>
    </submittedName>
</protein>
<evidence type="ECO:0000256" key="1">
    <source>
        <dbReference type="SAM" id="Phobius"/>
    </source>
</evidence>
<accession>A0ABU8L345</accession>
<sequence>MREPSLLPVFGKLGVKAPVAVLPVPVRPAGLAARLRQALASHGATALQLSVVVWTVAILGAAFLFARG</sequence>
<organism evidence="2 3">
    <name type="scientific">Mesorhizobium salmacidum</name>
    <dbReference type="NCBI Taxonomy" id="3015171"/>
    <lineage>
        <taxon>Bacteria</taxon>
        <taxon>Pseudomonadati</taxon>
        <taxon>Pseudomonadota</taxon>
        <taxon>Alphaproteobacteria</taxon>
        <taxon>Hyphomicrobiales</taxon>
        <taxon>Phyllobacteriaceae</taxon>
        <taxon>Mesorhizobium</taxon>
    </lineage>
</organism>
<keyword evidence="1" id="KW-0812">Transmembrane</keyword>
<evidence type="ECO:0000313" key="3">
    <source>
        <dbReference type="Proteomes" id="UP001387293"/>
    </source>
</evidence>
<keyword evidence="3" id="KW-1185">Reference proteome</keyword>
<proteinExistence type="predicted"/>
<keyword evidence="1" id="KW-1133">Transmembrane helix</keyword>
<evidence type="ECO:0000313" key="2">
    <source>
        <dbReference type="EMBL" id="MEI9412401.1"/>
    </source>
</evidence>
<dbReference type="EMBL" id="JAPYKS010000027">
    <property type="protein sequence ID" value="MEI9412401.1"/>
    <property type="molecule type" value="Genomic_DNA"/>
</dbReference>
<dbReference type="Proteomes" id="UP001387293">
    <property type="component" value="Unassembled WGS sequence"/>
</dbReference>
<comment type="caution">
    <text evidence="2">The sequence shown here is derived from an EMBL/GenBank/DDBJ whole genome shotgun (WGS) entry which is preliminary data.</text>
</comment>
<name>A0ABU8L345_9HYPH</name>
<gene>
    <name evidence="2" type="ORF">O7A60_27135</name>
</gene>